<gene>
    <name evidence="3" type="primary">AUGUSTUS-3.0.2_02866</name>
    <name evidence="3" type="ORF">TcasGA2_TC002866</name>
</gene>
<name>D6WHU0_TRICA</name>
<feature type="region of interest" description="Disordered" evidence="1">
    <location>
        <begin position="340"/>
        <end position="364"/>
    </location>
</feature>
<feature type="compositionally biased region" description="Polar residues" evidence="1">
    <location>
        <begin position="340"/>
        <end position="352"/>
    </location>
</feature>
<accession>D6WHU0</accession>
<feature type="compositionally biased region" description="Basic and acidic residues" evidence="1">
    <location>
        <begin position="484"/>
        <end position="537"/>
    </location>
</feature>
<feature type="compositionally biased region" description="Basic residues" evidence="1">
    <location>
        <begin position="163"/>
        <end position="173"/>
    </location>
</feature>
<protein>
    <submittedName>
        <fullName evidence="3">Uncharacterized protein</fullName>
    </submittedName>
</protein>
<dbReference type="Proteomes" id="UP000007266">
    <property type="component" value="Linkage group 3"/>
</dbReference>
<feature type="compositionally biased region" description="Acidic residues" evidence="1">
    <location>
        <begin position="669"/>
        <end position="680"/>
    </location>
</feature>
<feature type="compositionally biased region" description="Low complexity" evidence="1">
    <location>
        <begin position="190"/>
        <end position="199"/>
    </location>
</feature>
<dbReference type="OrthoDB" id="1734063at2759"/>
<feature type="compositionally biased region" description="Basic and acidic residues" evidence="1">
    <location>
        <begin position="630"/>
        <end position="653"/>
    </location>
</feature>
<dbReference type="AlphaFoldDB" id="D6WHU0"/>
<feature type="chain" id="PRO_5007310686" evidence="2">
    <location>
        <begin position="23"/>
        <end position="928"/>
    </location>
</feature>
<feature type="compositionally biased region" description="Basic and acidic residues" evidence="1">
    <location>
        <begin position="859"/>
        <end position="871"/>
    </location>
</feature>
<evidence type="ECO:0000256" key="1">
    <source>
        <dbReference type="SAM" id="MobiDB-lite"/>
    </source>
</evidence>
<feature type="compositionally biased region" description="Basic and acidic residues" evidence="1">
    <location>
        <begin position="461"/>
        <end position="471"/>
    </location>
</feature>
<dbReference type="KEGG" id="tca:103312367"/>
<dbReference type="InParanoid" id="D6WHU0"/>
<evidence type="ECO:0000313" key="4">
    <source>
        <dbReference type="Proteomes" id="UP000007266"/>
    </source>
</evidence>
<feature type="region of interest" description="Disordered" evidence="1">
    <location>
        <begin position="819"/>
        <end position="880"/>
    </location>
</feature>
<organism evidence="3 4">
    <name type="scientific">Tribolium castaneum</name>
    <name type="common">Red flour beetle</name>
    <dbReference type="NCBI Taxonomy" id="7070"/>
    <lineage>
        <taxon>Eukaryota</taxon>
        <taxon>Metazoa</taxon>
        <taxon>Ecdysozoa</taxon>
        <taxon>Arthropoda</taxon>
        <taxon>Hexapoda</taxon>
        <taxon>Insecta</taxon>
        <taxon>Pterygota</taxon>
        <taxon>Neoptera</taxon>
        <taxon>Endopterygota</taxon>
        <taxon>Coleoptera</taxon>
        <taxon>Polyphaga</taxon>
        <taxon>Cucujiformia</taxon>
        <taxon>Tenebrionidae</taxon>
        <taxon>Tenebrionidae incertae sedis</taxon>
        <taxon>Tribolium</taxon>
    </lineage>
</organism>
<dbReference type="EMBL" id="KQ971321">
    <property type="protein sequence ID" value="EFA00058.2"/>
    <property type="molecule type" value="Genomic_DNA"/>
</dbReference>
<feature type="compositionally biased region" description="Polar residues" evidence="1">
    <location>
        <begin position="200"/>
        <end position="215"/>
    </location>
</feature>
<sequence length="928" mass="105155">MLLKRSIFLQVCLLLTLKQTKCQDYESGYGVDESDDHSEAQEDSGPTDYSKYYAVDRSAPLISSAQDFGASVKQEVQQPKNPFAAQTKSLGFISEQSQFPNFYAAGHFPVDYFEEAQKTQRQENQEDDGFEPSGGVDYISHNLPLNLDGEYTSEVEKVQPKPNKPKRKSKKVRKYDAEKEASEEFKNPDYSYEYEPSSSGKYTDYNSGKSSSTVSQQPTVAGFYEKLTEAPTATPYQKYSFQPTSPENKFLGSLISTVAPFNPSYSKIQSTAVTPTFETQPSENIPSHLKDKNCRRVRKHIGDGRRRKREAMNCYVCEDQANNSKYTQCSYAVEPEPTNDYSGISERYSTPAKQPDGFRYKRYSGDDNVDPYEYIKSRTQKAFTDAQETKDYEEYKIPDFYVDENPDKSYSEIQSEAIAKNPANCHKEESNGMTCTICKDPKTGGNFEQCSYTSEPKEQKYAYVTEKKYDSDEPEEGAESKTQPQKEEADKESKEEEEGEKKFDSSEESEKVKFDDKLDFKSSNDKPKFSSKIKEYKPLVLPSNDNSQFAKLDEFKPIGLSSNEDSKYSKLEDFKPSEEYKASYRGHDKFKLSDDYNPEIKDDPTSKKEPYNPPEGYQKGEQGGSGGPKKLIDDDPYDIPKHFAESTIKEQKTGVRGLEPSLYGSADSSEVEGDDADSSSDVEPYKDIDEYHFKLFPEFSNEESQQAEVVAANPSADATRKDVEEVLAEFSKKDRSACKKAEKNGMTCYLCVDKKGIQHEECMYVSESKPQASHVAYHEVKQIKSPNGETKELEQVPAATEIKRKHFFKKVVTTPTPFSMEAAASNEYETKIKYNPSKKRKSAKKVKEPVQAASDDDPEKLPEDDPEKLPEDENEPETPAEFVVGDEEGAYSAETKPVYSKVLGVKLPKYMIEKSEFEKEFDEFAGTH</sequence>
<keyword evidence="2" id="KW-0732">Signal</keyword>
<dbReference type="STRING" id="7070.D6WHU0"/>
<reference evidence="3 4" key="2">
    <citation type="journal article" date="2010" name="Nucleic Acids Res.">
        <title>BeetleBase in 2010: revisions to provide comprehensive genomic information for Tribolium castaneum.</title>
        <authorList>
            <person name="Kim H.S."/>
            <person name="Murphy T."/>
            <person name="Xia J."/>
            <person name="Caragea D."/>
            <person name="Park Y."/>
            <person name="Beeman R.W."/>
            <person name="Lorenzen M.D."/>
            <person name="Butcher S."/>
            <person name="Manak J.R."/>
            <person name="Brown S.J."/>
        </authorList>
    </citation>
    <scope>GENOME REANNOTATION</scope>
    <source>
        <strain evidence="3 4">Georgia GA2</strain>
    </source>
</reference>
<dbReference type="HOGENOM" id="CLU_310654_0_0_1"/>
<proteinExistence type="predicted"/>
<feature type="compositionally biased region" description="Basic and acidic residues" evidence="1">
    <location>
        <begin position="564"/>
        <end position="610"/>
    </location>
</feature>
<feature type="region of interest" description="Disordered" evidence="1">
    <location>
        <begin position="28"/>
        <end position="50"/>
    </location>
</feature>
<dbReference type="OMA" id="YEQCSYV"/>
<feature type="region of interest" description="Disordered" evidence="1">
    <location>
        <begin position="461"/>
        <end position="683"/>
    </location>
</feature>
<dbReference type="eggNOG" id="ENOG502S3CE">
    <property type="taxonomic scope" value="Eukaryota"/>
</dbReference>
<evidence type="ECO:0000313" key="3">
    <source>
        <dbReference type="EMBL" id="EFA00058.2"/>
    </source>
</evidence>
<keyword evidence="4" id="KW-1185">Reference proteome</keyword>
<feature type="compositionally biased region" description="Basic and acidic residues" evidence="1">
    <location>
        <begin position="174"/>
        <end position="187"/>
    </location>
</feature>
<feature type="region of interest" description="Disordered" evidence="1">
    <location>
        <begin position="117"/>
        <end position="215"/>
    </location>
</feature>
<reference evidence="3 4" key="1">
    <citation type="journal article" date="2008" name="Nature">
        <title>The genome of the model beetle and pest Tribolium castaneum.</title>
        <authorList>
            <consortium name="Tribolium Genome Sequencing Consortium"/>
            <person name="Richards S."/>
            <person name="Gibbs R.A."/>
            <person name="Weinstock G.M."/>
            <person name="Brown S.J."/>
            <person name="Denell R."/>
            <person name="Beeman R.W."/>
            <person name="Gibbs R."/>
            <person name="Beeman R.W."/>
            <person name="Brown S.J."/>
            <person name="Bucher G."/>
            <person name="Friedrich M."/>
            <person name="Grimmelikhuijzen C.J."/>
            <person name="Klingler M."/>
            <person name="Lorenzen M."/>
            <person name="Richards S."/>
            <person name="Roth S."/>
            <person name="Schroder R."/>
            <person name="Tautz D."/>
            <person name="Zdobnov E.M."/>
            <person name="Muzny D."/>
            <person name="Gibbs R.A."/>
            <person name="Weinstock G.M."/>
            <person name="Attaway T."/>
            <person name="Bell S."/>
            <person name="Buhay C.J."/>
            <person name="Chandrabose M.N."/>
            <person name="Chavez D."/>
            <person name="Clerk-Blankenburg K.P."/>
            <person name="Cree A."/>
            <person name="Dao M."/>
            <person name="Davis C."/>
            <person name="Chacko J."/>
            <person name="Dinh H."/>
            <person name="Dugan-Rocha S."/>
            <person name="Fowler G."/>
            <person name="Garner T.T."/>
            <person name="Garnes J."/>
            <person name="Gnirke A."/>
            <person name="Hawes A."/>
            <person name="Hernandez J."/>
            <person name="Hines S."/>
            <person name="Holder M."/>
            <person name="Hume J."/>
            <person name="Jhangiani S.N."/>
            <person name="Joshi V."/>
            <person name="Khan Z.M."/>
            <person name="Jackson L."/>
            <person name="Kovar C."/>
            <person name="Kowis A."/>
            <person name="Lee S."/>
            <person name="Lewis L.R."/>
            <person name="Margolis J."/>
            <person name="Morgan M."/>
            <person name="Nazareth L.V."/>
            <person name="Nguyen N."/>
            <person name="Okwuonu G."/>
            <person name="Parker D."/>
            <person name="Richards S."/>
            <person name="Ruiz S.J."/>
            <person name="Santibanez J."/>
            <person name="Savard J."/>
            <person name="Scherer S.E."/>
            <person name="Schneider B."/>
            <person name="Sodergren E."/>
            <person name="Tautz D."/>
            <person name="Vattahil S."/>
            <person name="Villasana D."/>
            <person name="White C.S."/>
            <person name="Wright R."/>
            <person name="Park Y."/>
            <person name="Beeman R.W."/>
            <person name="Lord J."/>
            <person name="Oppert B."/>
            <person name="Lorenzen M."/>
            <person name="Brown S."/>
            <person name="Wang L."/>
            <person name="Savard J."/>
            <person name="Tautz D."/>
            <person name="Richards S."/>
            <person name="Weinstock G."/>
            <person name="Gibbs R.A."/>
            <person name="Liu Y."/>
            <person name="Worley K."/>
            <person name="Weinstock G."/>
            <person name="Elsik C.G."/>
            <person name="Reese J.T."/>
            <person name="Elhaik E."/>
            <person name="Landan G."/>
            <person name="Graur D."/>
            <person name="Arensburger P."/>
            <person name="Atkinson P."/>
            <person name="Beeman R.W."/>
            <person name="Beidler J."/>
            <person name="Brown S.J."/>
            <person name="Demuth J.P."/>
            <person name="Drury D.W."/>
            <person name="Du Y.Z."/>
            <person name="Fujiwara H."/>
            <person name="Lorenzen M."/>
            <person name="Maselli V."/>
            <person name="Osanai M."/>
            <person name="Park Y."/>
            <person name="Robertson H.M."/>
            <person name="Tu Z."/>
            <person name="Wang J.J."/>
            <person name="Wang S."/>
            <person name="Richards S."/>
            <person name="Song H."/>
            <person name="Zhang L."/>
            <person name="Sodergren E."/>
            <person name="Werner D."/>
            <person name="Stanke M."/>
            <person name="Morgenstern B."/>
            <person name="Solovyev V."/>
            <person name="Kosarev P."/>
            <person name="Brown G."/>
            <person name="Chen H.C."/>
            <person name="Ermolaeva O."/>
            <person name="Hlavina W."/>
            <person name="Kapustin Y."/>
            <person name="Kiryutin B."/>
            <person name="Kitts P."/>
            <person name="Maglott D."/>
            <person name="Pruitt K."/>
            <person name="Sapojnikov V."/>
            <person name="Souvorov A."/>
            <person name="Mackey A.J."/>
            <person name="Waterhouse R.M."/>
            <person name="Wyder S."/>
            <person name="Zdobnov E.M."/>
            <person name="Zdobnov E.M."/>
            <person name="Wyder S."/>
            <person name="Kriventseva E.V."/>
            <person name="Kadowaki T."/>
            <person name="Bork P."/>
            <person name="Aranda M."/>
            <person name="Bao R."/>
            <person name="Beermann A."/>
            <person name="Berns N."/>
            <person name="Bolognesi R."/>
            <person name="Bonneton F."/>
            <person name="Bopp D."/>
            <person name="Brown S.J."/>
            <person name="Bucher G."/>
            <person name="Butts T."/>
            <person name="Chaumot A."/>
            <person name="Denell R.E."/>
            <person name="Ferrier D.E."/>
            <person name="Friedrich M."/>
            <person name="Gordon C.M."/>
            <person name="Jindra M."/>
            <person name="Klingler M."/>
            <person name="Lan Q."/>
            <person name="Lattorff H.M."/>
            <person name="Laudet V."/>
            <person name="von Levetsow C."/>
            <person name="Liu Z."/>
            <person name="Lutz R."/>
            <person name="Lynch J.A."/>
            <person name="da Fonseca R.N."/>
            <person name="Posnien N."/>
            <person name="Reuter R."/>
            <person name="Roth S."/>
            <person name="Savard J."/>
            <person name="Schinko J.B."/>
            <person name="Schmitt C."/>
            <person name="Schoppmeier M."/>
            <person name="Schroder R."/>
            <person name="Shippy T.D."/>
            <person name="Simonnet F."/>
            <person name="Marques-Souza H."/>
            <person name="Tautz D."/>
            <person name="Tomoyasu Y."/>
            <person name="Trauner J."/>
            <person name="Van der Zee M."/>
            <person name="Vervoort M."/>
            <person name="Wittkopp N."/>
            <person name="Wimmer E.A."/>
            <person name="Yang X."/>
            <person name="Jones A.K."/>
            <person name="Sattelle D.B."/>
            <person name="Ebert P.R."/>
            <person name="Nelson D."/>
            <person name="Scott J.G."/>
            <person name="Beeman R.W."/>
            <person name="Muthukrishnan S."/>
            <person name="Kramer K.J."/>
            <person name="Arakane Y."/>
            <person name="Beeman R.W."/>
            <person name="Zhu Q."/>
            <person name="Hogenkamp D."/>
            <person name="Dixit R."/>
            <person name="Oppert B."/>
            <person name="Jiang H."/>
            <person name="Zou Z."/>
            <person name="Marshall J."/>
            <person name="Elpidina E."/>
            <person name="Vinokurov K."/>
            <person name="Oppert C."/>
            <person name="Zou Z."/>
            <person name="Evans J."/>
            <person name="Lu Z."/>
            <person name="Zhao P."/>
            <person name="Sumathipala N."/>
            <person name="Altincicek B."/>
            <person name="Vilcinskas A."/>
            <person name="Williams M."/>
            <person name="Hultmark D."/>
            <person name="Hetru C."/>
            <person name="Jiang H."/>
            <person name="Grimmelikhuijzen C.J."/>
            <person name="Hauser F."/>
            <person name="Cazzamali G."/>
            <person name="Williamson M."/>
            <person name="Park Y."/>
            <person name="Li B."/>
            <person name="Tanaka Y."/>
            <person name="Predel R."/>
            <person name="Neupert S."/>
            <person name="Schachtner J."/>
            <person name="Verleyen P."/>
            <person name="Raible F."/>
            <person name="Bork P."/>
            <person name="Friedrich M."/>
            <person name="Walden K.K."/>
            <person name="Robertson H.M."/>
            <person name="Angeli S."/>
            <person name="Foret S."/>
            <person name="Bucher G."/>
            <person name="Schuetz S."/>
            <person name="Maleszka R."/>
            <person name="Wimmer E.A."/>
            <person name="Beeman R.W."/>
            <person name="Lorenzen M."/>
            <person name="Tomoyasu Y."/>
            <person name="Miller S.C."/>
            <person name="Grossmann D."/>
            <person name="Bucher G."/>
        </authorList>
    </citation>
    <scope>NUCLEOTIDE SEQUENCE [LARGE SCALE GENOMIC DNA]</scope>
    <source>
        <strain evidence="3 4">Georgia GA2</strain>
    </source>
</reference>
<feature type="signal peptide" evidence="2">
    <location>
        <begin position="1"/>
        <end position="22"/>
    </location>
</feature>
<evidence type="ECO:0000256" key="2">
    <source>
        <dbReference type="SAM" id="SignalP"/>
    </source>
</evidence>